<evidence type="ECO:0000313" key="8">
    <source>
        <dbReference type="EMBL" id="CAA2140321.1"/>
    </source>
</evidence>
<proteinExistence type="inferred from homology"/>
<organism evidence="8">
    <name type="scientific">Methylobacterium bullatum</name>
    <dbReference type="NCBI Taxonomy" id="570505"/>
    <lineage>
        <taxon>Bacteria</taxon>
        <taxon>Pseudomonadati</taxon>
        <taxon>Pseudomonadota</taxon>
        <taxon>Alphaproteobacteria</taxon>
        <taxon>Hyphomicrobiales</taxon>
        <taxon>Methylobacteriaceae</taxon>
        <taxon>Methylobacterium</taxon>
    </lineage>
</organism>
<dbReference type="HAMAP" id="MF_00009">
    <property type="entry name" value="Endoribonucl_YbeY"/>
    <property type="match status" value="1"/>
</dbReference>
<comment type="subcellular location">
    <subcellularLocation>
        <location evidence="7">Cytoplasm</location>
    </subcellularLocation>
</comment>
<evidence type="ECO:0000256" key="6">
    <source>
        <dbReference type="ARBA" id="ARBA00022833"/>
    </source>
</evidence>
<keyword evidence="7" id="KW-0963">Cytoplasm</keyword>
<name>A0A679JMS2_9HYPH</name>
<keyword evidence="5 7" id="KW-0378">Hydrolase</keyword>
<dbReference type="SUPFAM" id="SSF55486">
    <property type="entry name" value="Metalloproteases ('zincins'), catalytic domain"/>
    <property type="match status" value="1"/>
</dbReference>
<keyword evidence="4 7" id="KW-0255">Endonuclease</keyword>
<dbReference type="GO" id="GO:0004521">
    <property type="term" value="F:RNA endonuclease activity"/>
    <property type="evidence" value="ECO:0007669"/>
    <property type="project" value="UniProtKB-UniRule"/>
</dbReference>
<comment type="function">
    <text evidence="7">Single strand-specific metallo-endoribonuclease involved in late-stage 70S ribosome quality control and in maturation of the 3' terminus of the 16S rRNA.</text>
</comment>
<evidence type="ECO:0000256" key="3">
    <source>
        <dbReference type="ARBA" id="ARBA00022723"/>
    </source>
</evidence>
<geneLocation type="plasmid" evidence="8">
    <name>1</name>
</geneLocation>
<dbReference type="RefSeq" id="WP_018042347.1">
    <property type="nucleotide sequence ID" value="NZ_BPQF01000007.1"/>
</dbReference>
<evidence type="ECO:0000256" key="1">
    <source>
        <dbReference type="ARBA" id="ARBA00010875"/>
    </source>
</evidence>
<dbReference type="Gene3D" id="3.40.390.30">
    <property type="entry name" value="Metalloproteases ('zincins'), catalytic domain"/>
    <property type="match status" value="1"/>
</dbReference>
<reference evidence="8" key="2">
    <citation type="submission" date="2019-12" db="EMBL/GenBank/DDBJ databases">
        <authorList>
            <person name="Cremers G."/>
        </authorList>
    </citation>
    <scope>NUCLEOTIDE SEQUENCE</scope>
    <source>
        <strain evidence="8">Mbul2</strain>
        <plasmid evidence="8">1</plasmid>
    </source>
</reference>
<dbReference type="GO" id="GO:0004222">
    <property type="term" value="F:metalloendopeptidase activity"/>
    <property type="evidence" value="ECO:0007669"/>
    <property type="project" value="InterPro"/>
</dbReference>
<dbReference type="EMBL" id="BPQF01000007">
    <property type="protein sequence ID" value="GJD38831.1"/>
    <property type="molecule type" value="Genomic_DNA"/>
</dbReference>
<dbReference type="PANTHER" id="PTHR46986:SF1">
    <property type="entry name" value="ENDORIBONUCLEASE YBEY, CHLOROPLASTIC"/>
    <property type="match status" value="1"/>
</dbReference>
<dbReference type="InterPro" id="IPR023091">
    <property type="entry name" value="MetalPrtase_cat_dom_sf_prd"/>
</dbReference>
<dbReference type="Proteomes" id="UP001055307">
    <property type="component" value="Unassembled WGS sequence"/>
</dbReference>
<reference evidence="9" key="1">
    <citation type="journal article" date="2016" name="Front. Microbiol.">
        <title>Genome Sequence of the Piezophilic, Mesophilic Sulfate-Reducing Bacterium Desulfovibrio indicus J2T.</title>
        <authorList>
            <person name="Cao J."/>
            <person name="Maignien L."/>
            <person name="Shao Z."/>
            <person name="Alain K."/>
            <person name="Jebbar M."/>
        </authorList>
    </citation>
    <scope>NUCLEOTIDE SEQUENCE</scope>
    <source>
        <strain evidence="9">DSM 21893</strain>
    </source>
</reference>
<sequence length="163" mass="17465">MPEIESEIDVAVEDPRWESVVPDLEAFVVRAVEAGIAIAPDAPDHPVEVSVLLTTDAVVQDLNRTWRGKDKPTNVLSFPAPPQPAHAGVAVPLGDVVLAYDTMLRESAEQGKPLQDHLAHLLIHGTLHLLGQDHETGDADANAMEALETEALHGLGIPDPYAD</sequence>
<evidence type="ECO:0000256" key="4">
    <source>
        <dbReference type="ARBA" id="ARBA00022759"/>
    </source>
</evidence>
<dbReference type="NCBIfam" id="TIGR00043">
    <property type="entry name" value="rRNA maturation RNase YbeY"/>
    <property type="match status" value="1"/>
</dbReference>
<dbReference type="EC" id="3.1.-.-" evidence="7"/>
<keyword evidence="6 7" id="KW-0862">Zinc</keyword>
<evidence type="ECO:0000313" key="9">
    <source>
        <dbReference type="EMBL" id="GJD38831.1"/>
    </source>
</evidence>
<evidence type="ECO:0000256" key="2">
    <source>
        <dbReference type="ARBA" id="ARBA00022722"/>
    </source>
</evidence>
<comment type="cofactor">
    <cofactor evidence="7">
        <name>Zn(2+)</name>
        <dbReference type="ChEBI" id="CHEBI:29105"/>
    </cofactor>
    <text evidence="7">Binds 1 zinc ion.</text>
</comment>
<keyword evidence="10" id="KW-1185">Reference proteome</keyword>
<accession>A0A679JMS2</accession>
<evidence type="ECO:0000313" key="10">
    <source>
        <dbReference type="Proteomes" id="UP001055307"/>
    </source>
</evidence>
<dbReference type="GO" id="GO:0006364">
    <property type="term" value="P:rRNA processing"/>
    <property type="evidence" value="ECO:0007669"/>
    <property type="project" value="UniProtKB-UniRule"/>
</dbReference>
<gene>
    <name evidence="7 8" type="primary">ybeY</name>
    <name evidence="8" type="ORF">MBLL_02068</name>
    <name evidence="9" type="ORF">OICFNHDK_1282</name>
</gene>
<keyword evidence="7" id="KW-0698">rRNA processing</keyword>
<keyword evidence="7" id="KW-0690">Ribosome biogenesis</keyword>
<evidence type="ECO:0000256" key="5">
    <source>
        <dbReference type="ARBA" id="ARBA00022801"/>
    </source>
</evidence>
<dbReference type="GO" id="GO:0005737">
    <property type="term" value="C:cytoplasm"/>
    <property type="evidence" value="ECO:0007669"/>
    <property type="project" value="UniProtKB-SubCell"/>
</dbReference>
<dbReference type="Pfam" id="PF02130">
    <property type="entry name" value="YbeY"/>
    <property type="match status" value="1"/>
</dbReference>
<dbReference type="AlphaFoldDB" id="A0A679JMS2"/>
<protein>
    <recommendedName>
        <fullName evidence="7">Endoribonuclease YbeY</fullName>
        <ecNumber evidence="7">3.1.-.-</ecNumber>
    </recommendedName>
</protein>
<evidence type="ECO:0000256" key="7">
    <source>
        <dbReference type="HAMAP-Rule" id="MF_00009"/>
    </source>
</evidence>
<keyword evidence="3 7" id="KW-0479">Metal-binding</keyword>
<reference evidence="9" key="3">
    <citation type="submission" date="2021-08" db="EMBL/GenBank/DDBJ databases">
        <authorList>
            <person name="Tani A."/>
            <person name="Ola A."/>
            <person name="Ogura Y."/>
            <person name="Katsura K."/>
            <person name="Hayashi T."/>
        </authorList>
    </citation>
    <scope>NUCLEOTIDE SEQUENCE</scope>
    <source>
        <strain evidence="9">DSM 21893</strain>
    </source>
</reference>
<keyword evidence="8" id="KW-0614">Plasmid</keyword>
<keyword evidence="2 7" id="KW-0540">Nuclease</keyword>
<dbReference type="EMBL" id="LR743510">
    <property type="protein sequence ID" value="CAA2140321.1"/>
    <property type="molecule type" value="Genomic_DNA"/>
</dbReference>
<feature type="binding site" evidence="7">
    <location>
        <position position="124"/>
    </location>
    <ligand>
        <name>Zn(2+)</name>
        <dbReference type="ChEBI" id="CHEBI:29105"/>
        <note>catalytic</note>
    </ligand>
</feature>
<dbReference type="PANTHER" id="PTHR46986">
    <property type="entry name" value="ENDORIBONUCLEASE YBEY, CHLOROPLASTIC"/>
    <property type="match status" value="1"/>
</dbReference>
<comment type="similarity">
    <text evidence="1 7">Belongs to the endoribonuclease YbeY family.</text>
</comment>
<dbReference type="InterPro" id="IPR002036">
    <property type="entry name" value="YbeY"/>
</dbReference>
<dbReference type="GO" id="GO:0008270">
    <property type="term" value="F:zinc ion binding"/>
    <property type="evidence" value="ECO:0007669"/>
    <property type="project" value="UniProtKB-UniRule"/>
</dbReference>
<feature type="binding site" evidence="7">
    <location>
        <position position="134"/>
    </location>
    <ligand>
        <name>Zn(2+)</name>
        <dbReference type="ChEBI" id="CHEBI:29105"/>
        <note>catalytic</note>
    </ligand>
</feature>
<feature type="binding site" evidence="7">
    <location>
        <position position="128"/>
    </location>
    <ligand>
        <name>Zn(2+)</name>
        <dbReference type="ChEBI" id="CHEBI:29105"/>
        <note>catalytic</note>
    </ligand>
</feature>